<organism evidence="9 10">
    <name type="scientific">Cohnella zeiphila</name>
    <dbReference type="NCBI Taxonomy" id="2761120"/>
    <lineage>
        <taxon>Bacteria</taxon>
        <taxon>Bacillati</taxon>
        <taxon>Bacillota</taxon>
        <taxon>Bacilli</taxon>
        <taxon>Bacillales</taxon>
        <taxon>Paenibacillaceae</taxon>
        <taxon>Cohnella</taxon>
    </lineage>
</organism>
<name>A0A7X0SIV8_9BACL</name>
<dbReference type="RefSeq" id="WP_185128468.1">
    <property type="nucleotide sequence ID" value="NZ_JACJVO010000009.1"/>
</dbReference>
<accession>A0A7X0SIV8</accession>
<feature type="chain" id="PRO_5030709459" evidence="8">
    <location>
        <begin position="26"/>
        <end position="565"/>
    </location>
</feature>
<evidence type="ECO:0000256" key="5">
    <source>
        <dbReference type="ARBA" id="ARBA00022989"/>
    </source>
</evidence>
<gene>
    <name evidence="9" type="ORF">H7C18_07785</name>
</gene>
<protein>
    <submittedName>
        <fullName evidence="9">Uncharacterized protein</fullName>
    </submittedName>
</protein>
<evidence type="ECO:0000313" key="9">
    <source>
        <dbReference type="EMBL" id="MBB6730805.1"/>
    </source>
</evidence>
<dbReference type="InterPro" id="IPR026071">
    <property type="entry name" value="Glyco_Hydrolase_99"/>
</dbReference>
<keyword evidence="10" id="KW-1185">Reference proteome</keyword>
<evidence type="ECO:0000313" key="10">
    <source>
        <dbReference type="Proteomes" id="UP000564644"/>
    </source>
</evidence>
<dbReference type="Pfam" id="PF16317">
    <property type="entry name" value="Glyco_hydro_99"/>
    <property type="match status" value="1"/>
</dbReference>
<dbReference type="PANTHER" id="PTHR13572:SF4">
    <property type="entry name" value="RE57134P"/>
    <property type="match status" value="1"/>
</dbReference>
<dbReference type="PANTHER" id="PTHR13572">
    <property type="entry name" value="ENDO-ALPHA-1,2-MANNOSIDASE"/>
    <property type="match status" value="1"/>
</dbReference>
<keyword evidence="4" id="KW-0735">Signal-anchor</keyword>
<dbReference type="AlphaFoldDB" id="A0A7X0SIV8"/>
<evidence type="ECO:0000256" key="8">
    <source>
        <dbReference type="SAM" id="SignalP"/>
    </source>
</evidence>
<evidence type="ECO:0000256" key="1">
    <source>
        <dbReference type="ARBA" id="ARBA00004323"/>
    </source>
</evidence>
<dbReference type="Gene3D" id="3.20.20.80">
    <property type="entry name" value="Glycosidases"/>
    <property type="match status" value="1"/>
</dbReference>
<keyword evidence="2" id="KW-0812">Transmembrane</keyword>
<dbReference type="EMBL" id="JACJVO010000009">
    <property type="protein sequence ID" value="MBB6730805.1"/>
    <property type="molecule type" value="Genomic_DNA"/>
</dbReference>
<keyword evidence="5" id="KW-1133">Transmembrane helix</keyword>
<keyword evidence="7" id="KW-0472">Membrane</keyword>
<comment type="caution">
    <text evidence="9">The sequence shown here is derived from an EMBL/GenBank/DDBJ whole genome shotgun (WGS) entry which is preliminary data.</text>
</comment>
<evidence type="ECO:0000256" key="6">
    <source>
        <dbReference type="ARBA" id="ARBA00023034"/>
    </source>
</evidence>
<keyword evidence="3" id="KW-0378">Hydrolase</keyword>
<evidence type="ECO:0000256" key="4">
    <source>
        <dbReference type="ARBA" id="ARBA00022968"/>
    </source>
</evidence>
<dbReference type="GO" id="GO:0004559">
    <property type="term" value="F:alpha-mannosidase activity"/>
    <property type="evidence" value="ECO:0007669"/>
    <property type="project" value="TreeGrafter"/>
</dbReference>
<keyword evidence="8" id="KW-0732">Signal</keyword>
<feature type="signal peptide" evidence="8">
    <location>
        <begin position="1"/>
        <end position="25"/>
    </location>
</feature>
<dbReference type="Proteomes" id="UP000564644">
    <property type="component" value="Unassembled WGS sequence"/>
</dbReference>
<evidence type="ECO:0000256" key="7">
    <source>
        <dbReference type="ARBA" id="ARBA00023136"/>
    </source>
</evidence>
<comment type="subcellular location">
    <subcellularLocation>
        <location evidence="1">Golgi apparatus membrane</location>
        <topology evidence="1">Single-pass type II membrane protein</topology>
    </subcellularLocation>
</comment>
<evidence type="ECO:0000256" key="3">
    <source>
        <dbReference type="ARBA" id="ARBA00022801"/>
    </source>
</evidence>
<evidence type="ECO:0000256" key="2">
    <source>
        <dbReference type="ARBA" id="ARBA00022692"/>
    </source>
</evidence>
<sequence>MRKKTLLGSLLLLLFAAAPVYSASAAANHPAPFTSQVGIWYTVWWDSEPPYDSHWTDWTRYRPELGDYNSGDEATIRAHMEWMKQAGIDFVILDDTNGHGNDGGNIAGNIDKIFEVVEAMPEGTAPKLALAIGYGQWGLNDVRAHQDEADLVYDRYAQSPVYYQWKGKPLLIDYTTPSWFYRWDDDRFSVRWATGKVSEGEPVAPDTGLWGWVFDQEQNNGEIVGVNPGWDTAHLGRGTTPIPRENGEYYSEMWQEALKSNPEAVVIASFNDFAEETAIEAAEPRNAAAPAYTDYYGDAAPDWYQQLTEGYAGLKNGYREGFYYKEADQSKLYRYENGRLQAASELPHGAPVIELPKGFMNGKVVETGHPGHGKDADKWVALDLFDDWLRQFKGLSQTWSFSTRLENGDETPGLSNGDVFDYIQQSETELMYSQAGEDADRPSGRLGFKLHPAWNGANGWLNADVQVDLPQEKHLYLTYIPGKVNTASDGITLTILVNGQQVAFDWIEGEAGWKDKRAVDLSAYAGQSVTIRFQIGWGQEALGDAATAAYDSFLIGEPRIVTKWK</sequence>
<keyword evidence="6" id="KW-0333">Golgi apparatus</keyword>
<proteinExistence type="predicted"/>
<reference evidence="9 10" key="1">
    <citation type="submission" date="2020-08" db="EMBL/GenBank/DDBJ databases">
        <title>Cohnella phylogeny.</title>
        <authorList>
            <person name="Dunlap C."/>
        </authorList>
    </citation>
    <scope>NUCLEOTIDE SEQUENCE [LARGE SCALE GENOMIC DNA]</scope>
    <source>
        <strain evidence="9 10">CBP 2801</strain>
    </source>
</reference>